<comment type="caution">
    <text evidence="2">The sequence shown here is derived from an EMBL/GenBank/DDBJ whole genome shotgun (WGS) entry which is preliminary data.</text>
</comment>
<dbReference type="PANTHER" id="PTHR43739">
    <property type="entry name" value="XYLOGLUCANASE (EUROFUNG)"/>
    <property type="match status" value="1"/>
</dbReference>
<dbReference type="SUPFAM" id="SSF110296">
    <property type="entry name" value="Oligoxyloglucan reducing end-specific cellobiohydrolase"/>
    <property type="match status" value="2"/>
</dbReference>
<dbReference type="InterPro" id="IPR026444">
    <property type="entry name" value="Secre_tail"/>
</dbReference>
<organism evidence="2 3">
    <name type="scientific">Hymenobacter nitidus</name>
    <dbReference type="NCBI Taxonomy" id="2880929"/>
    <lineage>
        <taxon>Bacteria</taxon>
        <taxon>Pseudomonadati</taxon>
        <taxon>Bacteroidota</taxon>
        <taxon>Cytophagia</taxon>
        <taxon>Cytophagales</taxon>
        <taxon>Hymenobacteraceae</taxon>
        <taxon>Hymenobacter</taxon>
    </lineage>
</organism>
<proteinExistence type="predicted"/>
<dbReference type="Proteomes" id="UP001165297">
    <property type="component" value="Unassembled WGS sequence"/>
</dbReference>
<evidence type="ECO:0000256" key="1">
    <source>
        <dbReference type="SAM" id="MobiDB-lite"/>
    </source>
</evidence>
<accession>A0ABS8AHW0</accession>
<dbReference type="PANTHER" id="PTHR43739:SF5">
    <property type="entry name" value="EXO-ALPHA-SIALIDASE"/>
    <property type="match status" value="1"/>
</dbReference>
<dbReference type="InterPro" id="IPR052025">
    <property type="entry name" value="Xyloglucanase_GH74"/>
</dbReference>
<feature type="region of interest" description="Disordered" evidence="1">
    <location>
        <begin position="12"/>
        <end position="38"/>
    </location>
</feature>
<dbReference type="EMBL" id="JAJADQ010000013">
    <property type="protein sequence ID" value="MCB2380025.1"/>
    <property type="molecule type" value="Genomic_DNA"/>
</dbReference>
<protein>
    <submittedName>
        <fullName evidence="2">T9SS type A sorting domain-containing protein</fullName>
    </submittedName>
</protein>
<dbReference type="NCBIfam" id="TIGR04183">
    <property type="entry name" value="Por_Secre_tail"/>
    <property type="match status" value="1"/>
</dbReference>
<evidence type="ECO:0000313" key="2">
    <source>
        <dbReference type="EMBL" id="MCB2380025.1"/>
    </source>
</evidence>
<reference evidence="2" key="1">
    <citation type="submission" date="2021-10" db="EMBL/GenBank/DDBJ databases">
        <authorList>
            <person name="Dean J.D."/>
            <person name="Kim M.K."/>
            <person name="Newey C.N."/>
            <person name="Stoker T.S."/>
            <person name="Thompson D.W."/>
            <person name="Grose J.H."/>
        </authorList>
    </citation>
    <scope>NUCLEOTIDE SEQUENCE</scope>
    <source>
        <strain evidence="2">BT635</strain>
    </source>
</reference>
<dbReference type="RefSeq" id="WP_226189658.1">
    <property type="nucleotide sequence ID" value="NZ_JAJADQ010000013.1"/>
</dbReference>
<gene>
    <name evidence="2" type="ORF">LGH70_20695</name>
</gene>
<evidence type="ECO:0000313" key="3">
    <source>
        <dbReference type="Proteomes" id="UP001165297"/>
    </source>
</evidence>
<keyword evidence="3" id="KW-1185">Reference proteome</keyword>
<sequence length="968" mass="103064">MGVALGSYHLQQLSLSHRPAPHGLSSESEEEEPKRPDRPDLALAQEVALTRDPATGTVPRERLLVAQEQIAQMLAEKAGQRAIGGSLSTANWSEKGPSNIGGRVRALLPDPADATGNKVWAGSVGGGLWKTNNAMATTPTWTKVNDSFANMAITTMAYNPNNSDIMYFGTGEGFGNVDAVRGMGIWKSTDHGASWSQLSSTNTFEFYYVQKLVVDKNGWLYAATSSGLRRSKDGGATWAGVLYNNSAGYGNFSDVDVHPTTGAVYASLGIFQAGGGIMYSASGDAGTYANLNAPANSGLPANNTHYRVEVAIAPSDPTRMYAMFCSTSSTLLNIYRSLDGGLTWQALPKPDDADTGITAADFTRGQAWYDLAIAVSPTDPNTVFVGGIDIFKTSNAGATGANSVSWQQVTHWYGGFGFQNIHADQHAIAFLPGSGTIAYFGNDGGVARTTNATAATPTLTHINSGFNVTQFYSVAAHPTDYNYFLAGAQDNGTQQFRSTTGTQTRDINGGDGAFCFIDEDQPQYQFATYVYSNIYRTSTGGTETQFPTTLVNDNTGSFINPMEYDSKNNALYYAYSANNLRRTLQATGSPVSATISLVTTAVPAPGQVTHVAVSPNVDNRVYVGTSSGKVLRIDNAHTATPTVTPIYTTGPTNVSISGIAVERSAVTPDADQHILFTVSNYGATSVWQTTNGGTAWASAEGNLPDMPVRWVLFDPTGGKRAMIATELGVWTTDDLTTAAVSWSPSNTNLANVRVDMLRLRKADRMVVAATHGRGVFTSNVFIVNPLPVELTSFTGRGTEAGVALRWQTASEHQSRSFVVERAADGKSFQAIGSQAAAGNSSAVRVYTYLDETAGPGKYAYRLHQLDQDGSGSYSPAVMVNLAASAAPLLTSAYPSPFSNELTLQLREPVRGDIMATLTNTQGRVVYRARQQSPSRLVPLAVPTTLAAGSYLLTVQAAGQQATRRVMHR</sequence>
<dbReference type="InterPro" id="IPR015943">
    <property type="entry name" value="WD40/YVTN_repeat-like_dom_sf"/>
</dbReference>
<name>A0ABS8AHW0_9BACT</name>
<dbReference type="CDD" id="cd15482">
    <property type="entry name" value="Sialidase_non-viral"/>
    <property type="match status" value="1"/>
</dbReference>
<dbReference type="Gene3D" id="2.130.10.10">
    <property type="entry name" value="YVTN repeat-like/Quinoprotein amine dehydrogenase"/>
    <property type="match status" value="3"/>
</dbReference>